<evidence type="ECO:0000256" key="16">
    <source>
        <dbReference type="ARBA" id="ARBA00047457"/>
    </source>
</evidence>
<evidence type="ECO:0000256" key="26">
    <source>
        <dbReference type="ARBA" id="ARBA00076476"/>
    </source>
</evidence>
<evidence type="ECO:0000256" key="1">
    <source>
        <dbReference type="ARBA" id="ARBA00004123"/>
    </source>
</evidence>
<evidence type="ECO:0000256" key="25">
    <source>
        <dbReference type="ARBA" id="ARBA00071276"/>
    </source>
</evidence>
<evidence type="ECO:0000256" key="18">
    <source>
        <dbReference type="ARBA" id="ARBA00050564"/>
    </source>
</evidence>
<evidence type="ECO:0000313" key="37">
    <source>
        <dbReference type="Proteomes" id="UP000694420"/>
    </source>
</evidence>
<evidence type="ECO:0000256" key="31">
    <source>
        <dbReference type="ARBA" id="ARBA00080514"/>
    </source>
</evidence>
<keyword evidence="11" id="KW-0804">Transcription</keyword>
<evidence type="ECO:0000256" key="10">
    <source>
        <dbReference type="ARBA" id="ARBA00023015"/>
    </source>
</evidence>
<evidence type="ECO:0000256" key="21">
    <source>
        <dbReference type="ARBA" id="ARBA00052866"/>
    </source>
</evidence>
<dbReference type="GO" id="GO:1990983">
    <property type="term" value="P:regulation of translational initiation by tRNA modification"/>
    <property type="evidence" value="ECO:0007669"/>
    <property type="project" value="UniProtKB-ARBA"/>
</dbReference>
<evidence type="ECO:0000259" key="35">
    <source>
        <dbReference type="PROSITE" id="PS51471"/>
    </source>
</evidence>
<dbReference type="InterPro" id="IPR037151">
    <property type="entry name" value="AlkB-like_sf"/>
</dbReference>
<proteinExistence type="predicted"/>
<evidence type="ECO:0000256" key="14">
    <source>
        <dbReference type="ARBA" id="ARBA00023242"/>
    </source>
</evidence>
<feature type="binding site" evidence="33">
    <location>
        <position position="207"/>
    </location>
    <ligand>
        <name>Fe cation</name>
        <dbReference type="ChEBI" id="CHEBI:24875"/>
        <note>catalytic</note>
    </ligand>
</feature>
<reference evidence="36" key="1">
    <citation type="submission" date="2025-08" db="UniProtKB">
        <authorList>
            <consortium name="Ensembl"/>
        </authorList>
    </citation>
    <scope>IDENTIFICATION</scope>
</reference>
<evidence type="ECO:0000313" key="36">
    <source>
        <dbReference type="Ensembl" id="ENSNPEP00000015670.1"/>
    </source>
</evidence>
<keyword evidence="4" id="KW-0227">DNA damage</keyword>
<evidence type="ECO:0000256" key="22">
    <source>
        <dbReference type="ARBA" id="ARBA00063554"/>
    </source>
</evidence>
<evidence type="ECO:0000256" key="30">
    <source>
        <dbReference type="ARBA" id="ARBA00080338"/>
    </source>
</evidence>
<evidence type="ECO:0000256" key="34">
    <source>
        <dbReference type="SAM" id="MobiDB-lite"/>
    </source>
</evidence>
<keyword evidence="9 33" id="KW-0408">Iron</keyword>
<accession>A0A8C6ZHD3</accession>
<dbReference type="GO" id="GO:0141131">
    <property type="term" value="F:DNA N6-methyladenine demethylase activity"/>
    <property type="evidence" value="ECO:0007669"/>
    <property type="project" value="UniProtKB-EC"/>
</dbReference>
<dbReference type="PANTHER" id="PTHR16557">
    <property type="entry name" value="ALKYLATED DNA REPAIR PROTEIN ALKB-RELATED"/>
    <property type="match status" value="1"/>
</dbReference>
<evidence type="ECO:0000256" key="23">
    <source>
        <dbReference type="ARBA" id="ARBA00066586"/>
    </source>
</evidence>
<protein>
    <recommendedName>
        <fullName evidence="25">Nucleic acid dioxygenase ALKBH1</fullName>
        <ecNumber evidence="24">1.14.11.33</ecNumber>
        <ecNumber evidence="23">1.14.11.51</ecNumber>
        <ecNumber evidence="2">4.2.99.18</ecNumber>
    </recommendedName>
    <alternativeName>
        <fullName evidence="28">Alkylated DNA repair protein alkB homolog 1</fullName>
    </alternativeName>
    <alternativeName>
        <fullName evidence="30">Alpha-ketoglutarate-dependent dioxygenase ABH1</fullName>
    </alternativeName>
    <alternativeName>
        <fullName evidence="26">DNA 6mA demethylase</fullName>
    </alternativeName>
    <alternativeName>
        <fullName evidence="27">DNA N6-methyl adenine demethylase ALKBH1</fullName>
    </alternativeName>
    <alternativeName>
        <fullName evidence="32">DNA lyase ABH1</fullName>
    </alternativeName>
    <alternativeName>
        <fullName evidence="29">DNA oxidative demethylase ALKBH1</fullName>
    </alternativeName>
    <alternativeName>
        <fullName evidence="31">mRNA N(3)-methylcytidine demethylase</fullName>
    </alternativeName>
</protein>
<dbReference type="PANTHER" id="PTHR16557:SF2">
    <property type="entry name" value="NUCLEIC ACID DIOXYGENASE ALKBH1"/>
    <property type="match status" value="1"/>
</dbReference>
<comment type="subunit">
    <text evidence="22">Monomer. Interacts with DNAJB6.</text>
</comment>
<evidence type="ECO:0000256" key="15">
    <source>
        <dbReference type="ARBA" id="ARBA00023268"/>
    </source>
</evidence>
<evidence type="ECO:0000256" key="4">
    <source>
        <dbReference type="ARBA" id="ARBA00022763"/>
    </source>
</evidence>
<evidence type="ECO:0000256" key="5">
    <source>
        <dbReference type="ARBA" id="ARBA00022800"/>
    </source>
</evidence>
<evidence type="ECO:0000256" key="13">
    <source>
        <dbReference type="ARBA" id="ARBA00023239"/>
    </source>
</evidence>
<dbReference type="PROSITE" id="PS51471">
    <property type="entry name" value="FE2OG_OXY"/>
    <property type="match status" value="1"/>
</dbReference>
<dbReference type="Ensembl" id="ENSNPET00000016059.1">
    <property type="protein sequence ID" value="ENSNPEP00000015670.1"/>
    <property type="gene ID" value="ENSNPEG00000011688.1"/>
</dbReference>
<feature type="binding site" evidence="33">
    <location>
        <position position="261"/>
    </location>
    <ligand>
        <name>Fe cation</name>
        <dbReference type="ChEBI" id="CHEBI:24875"/>
        <note>catalytic</note>
    </ligand>
</feature>
<keyword evidence="7" id="KW-0223">Dioxygenase</keyword>
<evidence type="ECO:0000256" key="11">
    <source>
        <dbReference type="ARBA" id="ARBA00023163"/>
    </source>
</evidence>
<evidence type="ECO:0000256" key="7">
    <source>
        <dbReference type="ARBA" id="ARBA00022964"/>
    </source>
</evidence>
<dbReference type="Proteomes" id="UP000694420">
    <property type="component" value="Unplaced"/>
</dbReference>
<evidence type="ECO:0000256" key="27">
    <source>
        <dbReference type="ARBA" id="ARBA00076973"/>
    </source>
</evidence>
<dbReference type="GO" id="GO:0006281">
    <property type="term" value="P:DNA repair"/>
    <property type="evidence" value="ECO:0007669"/>
    <property type="project" value="UniProtKB-KW"/>
</dbReference>
<keyword evidence="8" id="KW-0560">Oxidoreductase</keyword>
<sequence length="355" mass="39113">MLSACKGTGSGTALAQSLGVVFLLCSLTRSVFFCQVFRSQLSISSVSDQDAYRAGLQPVSQWKAYGLNGYPGFIFIPNPFLPGCQRHWVKQCLKLYPQKPNVCNLDLHMAPEETIDLWGQSKEQLRRKGSGKKEPRSLLEKLRWVTLGYHYNWDTKKYSANHHTPFPSDLAFLSEQVAAACGFRGFQAQAGILNYYHFDSSLGIHVDESELDHSRPLLSFSFGQSSIFLLGGLRREEAPTAMFMHSGDIMVLSGRSRLLHHAVPRVLPGPGGAALPPCLEQALPAGLPAGAVVERGSEEDWQVCASYLRSSRINVTVRQVLADGQEFPEEAGANGKGQAPAEDGQHREKRHKTDS</sequence>
<dbReference type="EC" id="1.14.11.51" evidence="23"/>
<dbReference type="GO" id="GO:0005634">
    <property type="term" value="C:nucleus"/>
    <property type="evidence" value="ECO:0007669"/>
    <property type="project" value="UniProtKB-SubCell"/>
</dbReference>
<dbReference type="InterPro" id="IPR005123">
    <property type="entry name" value="Oxoglu/Fe-dep_dioxygenase_dom"/>
</dbReference>
<comment type="catalytic activity">
    <reaction evidence="17">
        <text>a methylated nucleobase within DNA + 2-oxoglutarate + O2 = a nucleobase within DNA + formaldehyde + succinate + CO2</text>
        <dbReference type="Rhea" id="RHEA:30299"/>
        <dbReference type="Rhea" id="RHEA-COMP:12192"/>
        <dbReference type="Rhea" id="RHEA-COMP:12193"/>
        <dbReference type="ChEBI" id="CHEBI:15379"/>
        <dbReference type="ChEBI" id="CHEBI:16526"/>
        <dbReference type="ChEBI" id="CHEBI:16810"/>
        <dbReference type="ChEBI" id="CHEBI:16842"/>
        <dbReference type="ChEBI" id="CHEBI:30031"/>
        <dbReference type="ChEBI" id="CHEBI:32875"/>
        <dbReference type="ChEBI" id="CHEBI:64428"/>
        <dbReference type="EC" id="1.14.11.33"/>
    </reaction>
</comment>
<evidence type="ECO:0000256" key="19">
    <source>
        <dbReference type="ARBA" id="ARBA00052138"/>
    </source>
</evidence>
<dbReference type="InterPro" id="IPR027450">
    <property type="entry name" value="AlkB-like"/>
</dbReference>
<feature type="compositionally biased region" description="Basic and acidic residues" evidence="34">
    <location>
        <begin position="343"/>
        <end position="355"/>
    </location>
</feature>
<keyword evidence="14" id="KW-0539">Nucleus</keyword>
<dbReference type="GO" id="GO:0035516">
    <property type="term" value="F:broad specificity oxidative DNA demethylase activity"/>
    <property type="evidence" value="ECO:0007669"/>
    <property type="project" value="UniProtKB-EC"/>
</dbReference>
<keyword evidence="6" id="KW-0810">Translation regulation</keyword>
<reference evidence="36" key="2">
    <citation type="submission" date="2025-09" db="UniProtKB">
        <authorList>
            <consortium name="Ensembl"/>
        </authorList>
    </citation>
    <scope>IDENTIFICATION</scope>
</reference>
<name>A0A8C6ZHD3_NOTPE</name>
<evidence type="ECO:0000256" key="17">
    <source>
        <dbReference type="ARBA" id="ARBA00050106"/>
    </source>
</evidence>
<dbReference type="Pfam" id="PF13532">
    <property type="entry name" value="2OG-FeII_Oxy_2"/>
    <property type="match status" value="1"/>
</dbReference>
<evidence type="ECO:0000256" key="9">
    <source>
        <dbReference type="ARBA" id="ARBA00023004"/>
    </source>
</evidence>
<keyword evidence="37" id="KW-1185">Reference proteome</keyword>
<dbReference type="InterPro" id="IPR004574">
    <property type="entry name" value="Alkb"/>
</dbReference>
<gene>
    <name evidence="36" type="primary">ALKBH1</name>
</gene>
<evidence type="ECO:0000256" key="3">
    <source>
        <dbReference type="ARBA" id="ARBA00022723"/>
    </source>
</evidence>
<dbReference type="GO" id="GO:0005737">
    <property type="term" value="C:cytoplasm"/>
    <property type="evidence" value="ECO:0007669"/>
    <property type="project" value="TreeGrafter"/>
</dbReference>
<keyword evidence="12" id="KW-0234">DNA repair</keyword>
<evidence type="ECO:0000256" key="2">
    <source>
        <dbReference type="ARBA" id="ARBA00012720"/>
    </source>
</evidence>
<evidence type="ECO:0000256" key="24">
    <source>
        <dbReference type="ARBA" id="ARBA00066725"/>
    </source>
</evidence>
<comment type="cofactor">
    <cofactor evidence="33">
        <name>Fe(2+)</name>
        <dbReference type="ChEBI" id="CHEBI:29033"/>
    </cofactor>
    <text evidence="33">Binds 1 Fe(2+) ion per subunit.</text>
</comment>
<keyword evidence="15" id="KW-0511">Multifunctional enzyme</keyword>
<evidence type="ECO:0000256" key="20">
    <source>
        <dbReference type="ARBA" id="ARBA00052237"/>
    </source>
</evidence>
<dbReference type="SUPFAM" id="SSF51197">
    <property type="entry name" value="Clavaminate synthase-like"/>
    <property type="match status" value="1"/>
</dbReference>
<evidence type="ECO:0000256" key="6">
    <source>
        <dbReference type="ARBA" id="ARBA00022845"/>
    </source>
</evidence>
<dbReference type="GO" id="GO:0035515">
    <property type="term" value="F:oxidative RNA demethylase activity"/>
    <property type="evidence" value="ECO:0007669"/>
    <property type="project" value="TreeGrafter"/>
</dbReference>
<evidence type="ECO:0000256" key="28">
    <source>
        <dbReference type="ARBA" id="ARBA00077991"/>
    </source>
</evidence>
<dbReference type="Gene3D" id="2.60.120.590">
    <property type="entry name" value="Alpha-ketoglutarate-dependent dioxygenase AlkB-like"/>
    <property type="match status" value="1"/>
</dbReference>
<evidence type="ECO:0000256" key="32">
    <source>
        <dbReference type="ARBA" id="ARBA00081604"/>
    </source>
</evidence>
<keyword evidence="13" id="KW-0456">Lyase</keyword>
<dbReference type="AlphaFoldDB" id="A0A8C6ZHD3"/>
<comment type="subcellular location">
    <subcellularLocation>
        <location evidence="1">Nucleus</location>
    </subcellularLocation>
</comment>
<comment type="catalytic activity">
    <reaction evidence="21">
        <text>an N(6)-methyl-2'-deoxyadenosine in DNA + 2-oxoglutarate + O2 = a 2'-deoxyadenosine in DNA + formaldehyde + succinate + CO2</text>
        <dbReference type="Rhea" id="RHEA:49524"/>
        <dbReference type="Rhea" id="RHEA-COMP:12418"/>
        <dbReference type="Rhea" id="RHEA-COMP:12419"/>
        <dbReference type="ChEBI" id="CHEBI:15379"/>
        <dbReference type="ChEBI" id="CHEBI:16526"/>
        <dbReference type="ChEBI" id="CHEBI:16810"/>
        <dbReference type="ChEBI" id="CHEBI:16842"/>
        <dbReference type="ChEBI" id="CHEBI:30031"/>
        <dbReference type="ChEBI" id="CHEBI:90615"/>
        <dbReference type="ChEBI" id="CHEBI:90616"/>
        <dbReference type="EC" id="1.14.11.51"/>
    </reaction>
</comment>
<keyword evidence="10" id="KW-0805">Transcription regulation</keyword>
<evidence type="ECO:0000256" key="12">
    <source>
        <dbReference type="ARBA" id="ARBA00023204"/>
    </source>
</evidence>
<evidence type="ECO:0000256" key="8">
    <source>
        <dbReference type="ARBA" id="ARBA00023002"/>
    </source>
</evidence>
<feature type="domain" description="Fe2OG dioxygenase" evidence="35">
    <location>
        <begin position="184"/>
        <end position="321"/>
    </location>
</feature>
<dbReference type="EC" id="4.2.99.18" evidence="2"/>
<comment type="catalytic activity">
    <reaction evidence="18">
        <text>5-methylcytidine(34) in mitochondrial tRNA(Met) + 2 2-oxoglutarate + 2 O2 = 5-formylcytidine(34) in mitochondrial tRNA(Met) + 2 succinate + 2 CO2 + H2O</text>
        <dbReference type="Rhea" id="RHEA:54144"/>
        <dbReference type="Rhea" id="RHEA-COMP:13808"/>
        <dbReference type="Rhea" id="RHEA-COMP:13809"/>
        <dbReference type="ChEBI" id="CHEBI:15377"/>
        <dbReference type="ChEBI" id="CHEBI:15379"/>
        <dbReference type="ChEBI" id="CHEBI:16526"/>
        <dbReference type="ChEBI" id="CHEBI:16810"/>
        <dbReference type="ChEBI" id="CHEBI:30031"/>
        <dbReference type="ChEBI" id="CHEBI:74483"/>
        <dbReference type="ChEBI" id="CHEBI:138075"/>
    </reaction>
</comment>
<dbReference type="GO" id="GO:0008198">
    <property type="term" value="F:ferrous iron binding"/>
    <property type="evidence" value="ECO:0007669"/>
    <property type="project" value="TreeGrafter"/>
</dbReference>
<organism evidence="36 37">
    <name type="scientific">Nothoprocta perdicaria</name>
    <name type="common">Chilean tinamou</name>
    <name type="synonym">Crypturus perdicarius</name>
    <dbReference type="NCBI Taxonomy" id="30464"/>
    <lineage>
        <taxon>Eukaryota</taxon>
        <taxon>Metazoa</taxon>
        <taxon>Chordata</taxon>
        <taxon>Craniata</taxon>
        <taxon>Vertebrata</taxon>
        <taxon>Euteleostomi</taxon>
        <taxon>Archelosauria</taxon>
        <taxon>Archosauria</taxon>
        <taxon>Dinosauria</taxon>
        <taxon>Saurischia</taxon>
        <taxon>Theropoda</taxon>
        <taxon>Coelurosauria</taxon>
        <taxon>Aves</taxon>
        <taxon>Palaeognathae</taxon>
        <taxon>Tinamiformes</taxon>
        <taxon>Tinamidae</taxon>
        <taxon>Nothoprocta</taxon>
    </lineage>
</organism>
<dbReference type="GO" id="GO:0141137">
    <property type="term" value="P:positive regulation of gene expression, epigenetic"/>
    <property type="evidence" value="ECO:0007669"/>
    <property type="project" value="UniProtKB-ARBA"/>
</dbReference>
<feature type="region of interest" description="Disordered" evidence="34">
    <location>
        <begin position="325"/>
        <end position="355"/>
    </location>
</feature>
<dbReference type="GO" id="GO:0042245">
    <property type="term" value="P:RNA repair"/>
    <property type="evidence" value="ECO:0007669"/>
    <property type="project" value="UniProtKB-KW"/>
</dbReference>
<dbReference type="FunFam" id="2.60.120.590:FF:000006">
    <property type="entry name" value="AlkB homolog 1, histone H2A dioxygenase"/>
    <property type="match status" value="1"/>
</dbReference>
<dbReference type="EC" id="1.14.11.33" evidence="24"/>
<evidence type="ECO:0000256" key="33">
    <source>
        <dbReference type="PIRSR" id="PIRSR604574-2"/>
    </source>
</evidence>
<evidence type="ECO:0000256" key="29">
    <source>
        <dbReference type="ARBA" id="ARBA00079723"/>
    </source>
</evidence>
<keyword evidence="5" id="KW-0692">RNA repair</keyword>
<dbReference type="GO" id="GO:0140078">
    <property type="term" value="F:class I DNA-(apurinic or apyrimidinic site) endonuclease activity"/>
    <property type="evidence" value="ECO:0007669"/>
    <property type="project" value="UniProtKB-EC"/>
</dbReference>
<feature type="binding site" evidence="33">
    <location>
        <position position="205"/>
    </location>
    <ligand>
        <name>Fe cation</name>
        <dbReference type="ChEBI" id="CHEBI:24875"/>
        <note>catalytic</note>
    </ligand>
</feature>
<comment type="catalytic activity">
    <reaction evidence="20">
        <text>an N(3)-methylcytidine in mRNA + 2-oxoglutarate + O2 = a cytidine in mRNA + formaldehyde + succinate + CO2</text>
        <dbReference type="Rhea" id="RHEA:60920"/>
        <dbReference type="Rhea" id="RHEA-COMP:15145"/>
        <dbReference type="Rhea" id="RHEA-COMP:15713"/>
        <dbReference type="ChEBI" id="CHEBI:15379"/>
        <dbReference type="ChEBI" id="CHEBI:16526"/>
        <dbReference type="ChEBI" id="CHEBI:16810"/>
        <dbReference type="ChEBI" id="CHEBI:16842"/>
        <dbReference type="ChEBI" id="CHEBI:30031"/>
        <dbReference type="ChEBI" id="CHEBI:74894"/>
        <dbReference type="ChEBI" id="CHEBI:82748"/>
    </reaction>
    <physiologicalReaction direction="left-to-right" evidence="20">
        <dbReference type="Rhea" id="RHEA:60921"/>
    </physiologicalReaction>
</comment>
<dbReference type="SMR" id="A0A8C6ZHD3"/>
<dbReference type="GO" id="GO:0035513">
    <property type="term" value="P:oxidative RNA demethylation"/>
    <property type="evidence" value="ECO:0007669"/>
    <property type="project" value="TreeGrafter"/>
</dbReference>
<comment type="catalytic activity">
    <reaction evidence="16">
        <text>an N(1)-methyladenosine in tRNA + 2-oxoglutarate + O2 = an adenosine in tRNA + formaldehyde + succinate + CO2</text>
        <dbReference type="Rhea" id="RHEA:54576"/>
        <dbReference type="Rhea" id="RHEA-COMP:10242"/>
        <dbReference type="Rhea" id="RHEA-COMP:12312"/>
        <dbReference type="ChEBI" id="CHEBI:15379"/>
        <dbReference type="ChEBI" id="CHEBI:16526"/>
        <dbReference type="ChEBI" id="CHEBI:16810"/>
        <dbReference type="ChEBI" id="CHEBI:16842"/>
        <dbReference type="ChEBI" id="CHEBI:30031"/>
        <dbReference type="ChEBI" id="CHEBI:74411"/>
        <dbReference type="ChEBI" id="CHEBI:74491"/>
    </reaction>
</comment>
<comment type="catalytic activity">
    <reaction evidence="19">
        <text>N(1)-methyladenosine(58) in tRNA + 2-oxoglutarate + O2 = adenosine(58) in tRNA + formaldehyde + succinate + CO2</text>
        <dbReference type="Rhea" id="RHEA:79019"/>
        <dbReference type="Rhea" id="RHEA-COMP:10365"/>
        <dbReference type="Rhea" id="RHEA-COMP:10366"/>
        <dbReference type="ChEBI" id="CHEBI:15379"/>
        <dbReference type="ChEBI" id="CHEBI:16526"/>
        <dbReference type="ChEBI" id="CHEBI:16810"/>
        <dbReference type="ChEBI" id="CHEBI:16842"/>
        <dbReference type="ChEBI" id="CHEBI:30031"/>
        <dbReference type="ChEBI" id="CHEBI:74411"/>
        <dbReference type="ChEBI" id="CHEBI:74491"/>
    </reaction>
</comment>
<keyword evidence="3 33" id="KW-0479">Metal-binding</keyword>